<dbReference type="Proteomes" id="UP001271769">
    <property type="component" value="Unassembled WGS sequence"/>
</dbReference>
<comment type="cofactor">
    <cofactor evidence="1">
        <name>Zn(2+)</name>
        <dbReference type="ChEBI" id="CHEBI:29105"/>
    </cofactor>
</comment>
<dbReference type="SMART" id="SM00863">
    <property type="entry name" value="tRNA_SAD"/>
    <property type="match status" value="1"/>
</dbReference>
<dbReference type="InterPro" id="IPR018163">
    <property type="entry name" value="Thr/Ala-tRNA-synth_IIc_edit"/>
</dbReference>
<keyword evidence="2" id="KW-0479">Metal-binding</keyword>
<reference evidence="5 6" key="1">
    <citation type="journal article" date="2013" name="Antonie Van Leeuwenhoek">
        <title>Dongia rigui sp. nov., isolated from freshwater of a large wetland in Korea.</title>
        <authorList>
            <person name="Baik K.S."/>
            <person name="Hwang Y.M."/>
            <person name="Choi J.S."/>
            <person name="Kwon J."/>
            <person name="Seong C.N."/>
        </authorList>
    </citation>
    <scope>NUCLEOTIDE SEQUENCE [LARGE SCALE GENOMIC DNA]</scope>
    <source>
        <strain evidence="5 6">04SU4-P</strain>
    </source>
</reference>
<keyword evidence="6" id="KW-1185">Reference proteome</keyword>
<protein>
    <submittedName>
        <fullName evidence="5">Alanyl-tRNA editing protein</fullName>
    </submittedName>
</protein>
<dbReference type="SUPFAM" id="SSF50447">
    <property type="entry name" value="Translation proteins"/>
    <property type="match status" value="1"/>
</dbReference>
<dbReference type="EMBL" id="JAXCLX010000003">
    <property type="protein sequence ID" value="MDY0873871.1"/>
    <property type="molecule type" value="Genomic_DNA"/>
</dbReference>
<name>A0ABU5E4S4_9PROT</name>
<dbReference type="PANTHER" id="PTHR43462">
    <property type="entry name" value="ALANYL-TRNA EDITING PROTEIN"/>
    <property type="match status" value="1"/>
</dbReference>
<dbReference type="Pfam" id="PF07973">
    <property type="entry name" value="tRNA_SAD"/>
    <property type="match status" value="1"/>
</dbReference>
<sequence length="216" mass="23683">MLRKVFWEDPYLAHLDTEVASVDGDAVTLAATIIYAVSGGQESDQGTIAGHEVREARKAGQDIIYTLPPGHGLMPGQKVATTIDWARRYRLMRLHFAAEIVLELVYRDLGPIEKIGAHIAADKARIDFAREQPVTQELLRLTARANAVIAADLQITSAFSDEAAGRRFWQVPGFDPVPCGGTHLKRTSEVGPIALKRRNIGKGKERIEIVFAADAC</sequence>
<organism evidence="5 6">
    <name type="scientific">Dongia rigui</name>
    <dbReference type="NCBI Taxonomy" id="940149"/>
    <lineage>
        <taxon>Bacteria</taxon>
        <taxon>Pseudomonadati</taxon>
        <taxon>Pseudomonadota</taxon>
        <taxon>Alphaproteobacteria</taxon>
        <taxon>Rhodospirillales</taxon>
        <taxon>Dongiaceae</taxon>
        <taxon>Dongia</taxon>
    </lineage>
</organism>
<dbReference type="InterPro" id="IPR009000">
    <property type="entry name" value="Transl_B-barrel_sf"/>
</dbReference>
<proteinExistence type="predicted"/>
<gene>
    <name evidence="5" type="ORF">SMD31_18165</name>
</gene>
<evidence type="ECO:0000259" key="4">
    <source>
        <dbReference type="SMART" id="SM00863"/>
    </source>
</evidence>
<evidence type="ECO:0000256" key="3">
    <source>
        <dbReference type="ARBA" id="ARBA00022833"/>
    </source>
</evidence>
<dbReference type="PANTHER" id="PTHR43462:SF1">
    <property type="entry name" value="ALANYL-TRNA EDITING PROTEIN AARSD1"/>
    <property type="match status" value="1"/>
</dbReference>
<dbReference type="SUPFAM" id="SSF55186">
    <property type="entry name" value="ThrRS/AlaRS common domain"/>
    <property type="match status" value="1"/>
</dbReference>
<evidence type="ECO:0000256" key="2">
    <source>
        <dbReference type="ARBA" id="ARBA00022723"/>
    </source>
</evidence>
<dbReference type="InterPro" id="IPR012947">
    <property type="entry name" value="tRNA_SAD"/>
</dbReference>
<accession>A0ABU5E4S4</accession>
<keyword evidence="3" id="KW-0862">Zinc</keyword>
<dbReference type="Gene3D" id="2.40.30.130">
    <property type="match status" value="1"/>
</dbReference>
<dbReference type="RefSeq" id="WP_320502342.1">
    <property type="nucleotide sequence ID" value="NZ_JAXCLX010000003.1"/>
</dbReference>
<dbReference type="Gene3D" id="3.30.980.10">
    <property type="entry name" value="Threonyl-trna Synthetase, Chain A, domain 2"/>
    <property type="match status" value="1"/>
</dbReference>
<evidence type="ECO:0000256" key="1">
    <source>
        <dbReference type="ARBA" id="ARBA00001947"/>
    </source>
</evidence>
<feature type="domain" description="Threonyl/alanyl tRNA synthetase SAD" evidence="4">
    <location>
        <begin position="166"/>
        <end position="208"/>
    </location>
</feature>
<comment type="caution">
    <text evidence="5">The sequence shown here is derived from an EMBL/GenBank/DDBJ whole genome shotgun (WGS) entry which is preliminary data.</text>
</comment>
<evidence type="ECO:0000313" key="5">
    <source>
        <dbReference type="EMBL" id="MDY0873871.1"/>
    </source>
</evidence>
<evidence type="ECO:0000313" key="6">
    <source>
        <dbReference type="Proteomes" id="UP001271769"/>
    </source>
</evidence>
<dbReference type="InterPro" id="IPR051335">
    <property type="entry name" value="Alanyl-tRNA_Editing_Enzymes"/>
</dbReference>